<feature type="transmembrane region" description="Helical" evidence="1">
    <location>
        <begin position="50"/>
        <end position="70"/>
    </location>
</feature>
<comment type="caution">
    <text evidence="3">The sequence shown here is derived from an EMBL/GenBank/DDBJ whole genome shotgun (WGS) entry which is preliminary data.</text>
</comment>
<name>X0Z864_9ZZZZ</name>
<evidence type="ECO:0000259" key="2">
    <source>
        <dbReference type="PROSITE" id="PS50850"/>
    </source>
</evidence>
<accession>X0Z864</accession>
<dbReference type="InterPro" id="IPR020846">
    <property type="entry name" value="MFS_dom"/>
</dbReference>
<keyword evidence="1" id="KW-0812">Transmembrane</keyword>
<dbReference type="Gene3D" id="1.20.1250.20">
    <property type="entry name" value="MFS general substrate transporter like domains"/>
    <property type="match status" value="1"/>
</dbReference>
<dbReference type="SUPFAM" id="SSF103473">
    <property type="entry name" value="MFS general substrate transporter"/>
    <property type="match status" value="1"/>
</dbReference>
<evidence type="ECO:0000313" key="3">
    <source>
        <dbReference type="EMBL" id="GAG65314.1"/>
    </source>
</evidence>
<feature type="domain" description="Major facilitator superfamily (MFS) profile" evidence="2">
    <location>
        <begin position="1"/>
        <end position="98"/>
    </location>
</feature>
<dbReference type="InterPro" id="IPR036259">
    <property type="entry name" value="MFS_trans_sf"/>
</dbReference>
<reference evidence="3" key="1">
    <citation type="journal article" date="2014" name="Front. Microbiol.">
        <title>High frequency of phylogenetically diverse reductive dehalogenase-homologous genes in deep subseafloor sedimentary metagenomes.</title>
        <authorList>
            <person name="Kawai M."/>
            <person name="Futagami T."/>
            <person name="Toyoda A."/>
            <person name="Takaki Y."/>
            <person name="Nishi S."/>
            <person name="Hori S."/>
            <person name="Arai W."/>
            <person name="Tsubouchi T."/>
            <person name="Morono Y."/>
            <person name="Uchiyama I."/>
            <person name="Ito T."/>
            <person name="Fujiyama A."/>
            <person name="Inagaki F."/>
            <person name="Takami H."/>
        </authorList>
    </citation>
    <scope>NUCLEOTIDE SEQUENCE</scope>
    <source>
        <strain evidence="3">Expedition CK06-06</strain>
    </source>
</reference>
<organism evidence="3">
    <name type="scientific">marine sediment metagenome</name>
    <dbReference type="NCBI Taxonomy" id="412755"/>
    <lineage>
        <taxon>unclassified sequences</taxon>
        <taxon>metagenomes</taxon>
        <taxon>ecological metagenomes</taxon>
    </lineage>
</organism>
<protein>
    <recommendedName>
        <fullName evidence="2">Major facilitator superfamily (MFS) profile domain-containing protein</fullName>
    </recommendedName>
</protein>
<feature type="transmembrane region" description="Helical" evidence="1">
    <location>
        <begin position="28"/>
        <end position="44"/>
    </location>
</feature>
<sequence length="98" mass="10848">MVSVQNVGFILSVITVGTLADTYDKARLLAATSLILAVSFYFFYYKDPYFLNLFIMLIIGIGIGGYEGAADPMLLDLHKKRQSLIISINHFFVSFGSA</sequence>
<gene>
    <name evidence="3" type="ORF">S01H4_17868</name>
</gene>
<keyword evidence="1" id="KW-1133">Transmembrane helix</keyword>
<dbReference type="AlphaFoldDB" id="X0Z864"/>
<dbReference type="GO" id="GO:0022857">
    <property type="term" value="F:transmembrane transporter activity"/>
    <property type="evidence" value="ECO:0007669"/>
    <property type="project" value="InterPro"/>
</dbReference>
<keyword evidence="1" id="KW-0472">Membrane</keyword>
<dbReference type="PROSITE" id="PS50850">
    <property type="entry name" value="MFS"/>
    <property type="match status" value="1"/>
</dbReference>
<proteinExistence type="predicted"/>
<dbReference type="EMBL" id="BART01007891">
    <property type="protein sequence ID" value="GAG65314.1"/>
    <property type="molecule type" value="Genomic_DNA"/>
</dbReference>
<evidence type="ECO:0000256" key="1">
    <source>
        <dbReference type="SAM" id="Phobius"/>
    </source>
</evidence>